<dbReference type="AlphaFoldDB" id="A0AA36D9L1"/>
<gene>
    <name evidence="2" type="ORF">MSPICULIGERA_LOCUS21469</name>
</gene>
<evidence type="ECO:0000259" key="1">
    <source>
        <dbReference type="PROSITE" id="PS50181"/>
    </source>
</evidence>
<dbReference type="Proteomes" id="UP001177023">
    <property type="component" value="Unassembled WGS sequence"/>
</dbReference>
<dbReference type="InterPro" id="IPR032675">
    <property type="entry name" value="LRR_dom_sf"/>
</dbReference>
<feature type="non-terminal residue" evidence="2">
    <location>
        <position position="1"/>
    </location>
</feature>
<evidence type="ECO:0000313" key="3">
    <source>
        <dbReference type="Proteomes" id="UP001177023"/>
    </source>
</evidence>
<dbReference type="Gene3D" id="3.80.10.10">
    <property type="entry name" value="Ribonuclease Inhibitor"/>
    <property type="match status" value="1"/>
</dbReference>
<reference evidence="2" key="1">
    <citation type="submission" date="2023-06" db="EMBL/GenBank/DDBJ databases">
        <authorList>
            <person name="Delattre M."/>
        </authorList>
    </citation>
    <scope>NUCLEOTIDE SEQUENCE</scope>
    <source>
        <strain evidence="2">AF72</strain>
    </source>
</reference>
<dbReference type="PROSITE" id="PS50181">
    <property type="entry name" value="FBOX"/>
    <property type="match status" value="1"/>
</dbReference>
<protein>
    <recommendedName>
        <fullName evidence="1">F-box domain-containing protein</fullName>
    </recommendedName>
</protein>
<sequence>MDILPGELLRQIVSLCDFGSIIRLRQISRRLQYCANEVLFEQGKASIGNELLKDHESGCFVGREKLRMGKMTSFLRAYMHNLQVLRLADADCTLTLTNVCQLSQAVPNLACLEIIISGQLALEPDALRGLAMFRNLKELRISDWSPRMVIRKGGCYRQESLPPMPKLETLILESSRDSVTKILTQMRAEGICLPELRNIEISDGLSCPQMPTLIPWVLGTHRKLQSIKMENLLFSSHHDLREFITAILTHPRLQTITLHQCNIVEFLHPHDWNRFTQECKLREIKVIGAISSLRYLPLP</sequence>
<dbReference type="EMBL" id="CATQJA010002665">
    <property type="protein sequence ID" value="CAJ0583387.1"/>
    <property type="molecule type" value="Genomic_DNA"/>
</dbReference>
<dbReference type="InterPro" id="IPR001810">
    <property type="entry name" value="F-box_dom"/>
</dbReference>
<keyword evidence="3" id="KW-1185">Reference proteome</keyword>
<comment type="caution">
    <text evidence="2">The sequence shown here is derived from an EMBL/GenBank/DDBJ whole genome shotgun (WGS) entry which is preliminary data.</text>
</comment>
<accession>A0AA36D9L1</accession>
<feature type="domain" description="F-box" evidence="1">
    <location>
        <begin position="1"/>
        <end position="43"/>
    </location>
</feature>
<evidence type="ECO:0000313" key="2">
    <source>
        <dbReference type="EMBL" id="CAJ0583387.1"/>
    </source>
</evidence>
<name>A0AA36D9L1_9BILA</name>
<dbReference type="SUPFAM" id="SSF52047">
    <property type="entry name" value="RNI-like"/>
    <property type="match status" value="1"/>
</dbReference>
<organism evidence="2 3">
    <name type="scientific">Mesorhabditis spiculigera</name>
    <dbReference type="NCBI Taxonomy" id="96644"/>
    <lineage>
        <taxon>Eukaryota</taxon>
        <taxon>Metazoa</taxon>
        <taxon>Ecdysozoa</taxon>
        <taxon>Nematoda</taxon>
        <taxon>Chromadorea</taxon>
        <taxon>Rhabditida</taxon>
        <taxon>Rhabditina</taxon>
        <taxon>Rhabditomorpha</taxon>
        <taxon>Rhabditoidea</taxon>
        <taxon>Rhabditidae</taxon>
        <taxon>Mesorhabditinae</taxon>
        <taxon>Mesorhabditis</taxon>
    </lineage>
</organism>
<proteinExistence type="predicted"/>
<dbReference type="Pfam" id="PF00646">
    <property type="entry name" value="F-box"/>
    <property type="match status" value="1"/>
</dbReference>